<evidence type="ECO:0000313" key="2">
    <source>
        <dbReference type="Proteomes" id="UP001602245"/>
    </source>
</evidence>
<accession>A0ABW6WE31</accession>
<protein>
    <submittedName>
        <fullName evidence="1">Uncharacterized protein</fullName>
    </submittedName>
</protein>
<organism evidence="1 2">
    <name type="scientific">Paractinoplanes globisporus</name>
    <dbReference type="NCBI Taxonomy" id="113565"/>
    <lineage>
        <taxon>Bacteria</taxon>
        <taxon>Bacillati</taxon>
        <taxon>Actinomycetota</taxon>
        <taxon>Actinomycetes</taxon>
        <taxon>Micromonosporales</taxon>
        <taxon>Micromonosporaceae</taxon>
        <taxon>Paractinoplanes</taxon>
    </lineage>
</organism>
<gene>
    <name evidence="1" type="ORF">ACFY35_15175</name>
</gene>
<name>A0ABW6WE31_9ACTN</name>
<reference evidence="1 2" key="1">
    <citation type="submission" date="2024-10" db="EMBL/GenBank/DDBJ databases">
        <title>The Natural Products Discovery Center: Release of the First 8490 Sequenced Strains for Exploring Actinobacteria Biosynthetic Diversity.</title>
        <authorList>
            <person name="Kalkreuter E."/>
            <person name="Kautsar S.A."/>
            <person name="Yang D."/>
            <person name="Bader C.D."/>
            <person name="Teijaro C.N."/>
            <person name="Fluegel L."/>
            <person name="Davis C.M."/>
            <person name="Simpson J.R."/>
            <person name="Lauterbach L."/>
            <person name="Steele A.D."/>
            <person name="Gui C."/>
            <person name="Meng S."/>
            <person name="Li G."/>
            <person name="Viehrig K."/>
            <person name="Ye F."/>
            <person name="Su P."/>
            <person name="Kiefer A.F."/>
            <person name="Nichols A."/>
            <person name="Cepeda A.J."/>
            <person name="Yan W."/>
            <person name="Fan B."/>
            <person name="Jiang Y."/>
            <person name="Adhikari A."/>
            <person name="Zheng C.-J."/>
            <person name="Schuster L."/>
            <person name="Cowan T.M."/>
            <person name="Smanski M.J."/>
            <person name="Chevrette M.G."/>
            <person name="De Carvalho L.P.S."/>
            <person name="Shen B."/>
        </authorList>
    </citation>
    <scope>NUCLEOTIDE SEQUENCE [LARGE SCALE GENOMIC DNA]</scope>
    <source>
        <strain evidence="1 2">NPDC000087</strain>
    </source>
</reference>
<evidence type="ECO:0000313" key="1">
    <source>
        <dbReference type="EMBL" id="MFF5290785.1"/>
    </source>
</evidence>
<dbReference type="RefSeq" id="WP_020510222.1">
    <property type="nucleotide sequence ID" value="NZ_JBIAZU010000002.1"/>
</dbReference>
<dbReference type="EMBL" id="JBIAZU010000002">
    <property type="protein sequence ID" value="MFF5290785.1"/>
    <property type="molecule type" value="Genomic_DNA"/>
</dbReference>
<dbReference type="Proteomes" id="UP001602245">
    <property type="component" value="Unassembled WGS sequence"/>
</dbReference>
<keyword evidence="2" id="KW-1185">Reference proteome</keyword>
<dbReference type="Gene3D" id="4.10.860.10">
    <property type="entry name" value="UVR domain"/>
    <property type="match status" value="1"/>
</dbReference>
<comment type="caution">
    <text evidence="1">The sequence shown here is derived from an EMBL/GenBank/DDBJ whole genome shotgun (WGS) entry which is preliminary data.</text>
</comment>
<sequence>MADRYLMQLAAQCYQEANEHADAARCFVEAGEQQRALDIYLKQQMYAPAADVYRQIGPVDHAGWLLADRIGDVPAARAIVEEHGDLTEVEGFAADGLDEQIAVVRREKERYLDLQDFEGAAHQRDLEKQLLNRRKEMPERLGVSLRWRLVQARCDAAEQVAARRGLKVLLDVQRALAGVTTLDTQPVEEWAVSVATAMRRHDQAALVFAASVRGLRDNAIRRWRQWSTQTLGEELVLPPGIQEGAAR</sequence>
<proteinExistence type="predicted"/>